<dbReference type="PROSITE" id="PS50887">
    <property type="entry name" value="GGDEF"/>
    <property type="match status" value="1"/>
</dbReference>
<feature type="domain" description="GGDEF" evidence="3">
    <location>
        <begin position="435"/>
        <end position="564"/>
    </location>
</feature>
<dbReference type="NCBIfam" id="TIGR00254">
    <property type="entry name" value="GGDEF"/>
    <property type="match status" value="1"/>
</dbReference>
<sequence length="572" mass="63476">MSLKTRFLLLAATLIALASVAAWVAFQRIAEGIIEQWGQRTAELQVQYDSARLLQPLEREIALARQLADSLVLRRWALQPDEPALKEQALQEMESFRRNFRSNSYFVALRDSGAYYHNNAANEFEGRELRYHLDPDDPSDAWFYRLIKEGRDFHLNVNPDEELGVTKLWIDVLLRADDGRILGIVGTGMELEGFLRDIVDLSQPGITTLFVDYNGAIQLYRDQRLIDFASIVKPEGQKNTIDLLLDTPADEARFEDMMASLREGDGGPTAIRTDFVSVSGERHLAGIAYLPSIGWYEVTLLDLDTLMPVSRFAPVAVVFAVALLLSLLVFHFAVQKQILGPIGALESAMKRVRQGDLAPGPLPSGPGEIGRLIQHFDGMAGAIRSQTEELERKVAARTEALHNLARIDPLTDLINRRGMTELLIEEVARSARQHSHFGLIWLDLDHFKTLNDSLGHSAGDHALTEVARLLQASLRDYDHAARWGGDEFLVLLSPCDARVLGQIAERIRASIESDARAIGQPLTVSVGAYLAHPGEDMERVLRRADEALYAAKAAGRNGLRIAGRGGTARPSV</sequence>
<dbReference type="InterPro" id="IPR050469">
    <property type="entry name" value="Diguanylate_Cyclase"/>
</dbReference>
<protein>
    <recommendedName>
        <fullName evidence="5">Diguanylate cyclase</fullName>
    </recommendedName>
</protein>
<organism evidence="4">
    <name type="scientific">uncultured organism</name>
    <dbReference type="NCBI Taxonomy" id="155900"/>
    <lineage>
        <taxon>unclassified sequences</taxon>
        <taxon>environmental samples</taxon>
    </lineage>
</organism>
<evidence type="ECO:0000259" key="2">
    <source>
        <dbReference type="PROSITE" id="PS50885"/>
    </source>
</evidence>
<accession>A0A5B8RFA3</accession>
<dbReference type="AlphaFoldDB" id="A0A5B8RFA3"/>
<keyword evidence="1" id="KW-0812">Transmembrane</keyword>
<feature type="transmembrane region" description="Helical" evidence="1">
    <location>
        <begin position="312"/>
        <end position="334"/>
    </location>
</feature>
<dbReference type="InterPro" id="IPR029787">
    <property type="entry name" value="Nucleotide_cyclase"/>
</dbReference>
<reference evidence="4" key="1">
    <citation type="submission" date="2019-06" db="EMBL/GenBank/DDBJ databases">
        <authorList>
            <person name="Murdoch R.W."/>
            <person name="Fathepure B."/>
        </authorList>
    </citation>
    <scope>NUCLEOTIDE SEQUENCE</scope>
</reference>
<dbReference type="CDD" id="cd06225">
    <property type="entry name" value="HAMP"/>
    <property type="match status" value="1"/>
</dbReference>
<dbReference type="SMART" id="SM00267">
    <property type="entry name" value="GGDEF"/>
    <property type="match status" value="1"/>
</dbReference>
<evidence type="ECO:0000256" key="1">
    <source>
        <dbReference type="SAM" id="Phobius"/>
    </source>
</evidence>
<dbReference type="GO" id="GO:0052621">
    <property type="term" value="F:diguanylate cyclase activity"/>
    <property type="evidence" value="ECO:0007669"/>
    <property type="project" value="TreeGrafter"/>
</dbReference>
<feature type="domain" description="HAMP" evidence="2">
    <location>
        <begin position="336"/>
        <end position="388"/>
    </location>
</feature>
<dbReference type="PROSITE" id="PS50885">
    <property type="entry name" value="HAMP"/>
    <property type="match status" value="1"/>
</dbReference>
<dbReference type="Pfam" id="PF00990">
    <property type="entry name" value="GGDEF"/>
    <property type="match status" value="1"/>
</dbReference>
<dbReference type="Pfam" id="PF00672">
    <property type="entry name" value="HAMP"/>
    <property type="match status" value="1"/>
</dbReference>
<dbReference type="Gene3D" id="6.10.340.10">
    <property type="match status" value="1"/>
</dbReference>
<dbReference type="SUPFAM" id="SSF55073">
    <property type="entry name" value="Nucleotide cyclase"/>
    <property type="match status" value="1"/>
</dbReference>
<evidence type="ECO:0008006" key="5">
    <source>
        <dbReference type="Google" id="ProtNLM"/>
    </source>
</evidence>
<dbReference type="GO" id="GO:0043709">
    <property type="term" value="P:cell adhesion involved in single-species biofilm formation"/>
    <property type="evidence" value="ECO:0007669"/>
    <property type="project" value="TreeGrafter"/>
</dbReference>
<keyword evidence="1" id="KW-1133">Transmembrane helix</keyword>
<dbReference type="GO" id="GO:0007165">
    <property type="term" value="P:signal transduction"/>
    <property type="evidence" value="ECO:0007669"/>
    <property type="project" value="InterPro"/>
</dbReference>
<dbReference type="PANTHER" id="PTHR45138:SF9">
    <property type="entry name" value="DIGUANYLATE CYCLASE DGCM-RELATED"/>
    <property type="match status" value="1"/>
</dbReference>
<evidence type="ECO:0000259" key="3">
    <source>
        <dbReference type="PROSITE" id="PS50887"/>
    </source>
</evidence>
<dbReference type="EMBL" id="MN079100">
    <property type="protein sequence ID" value="QEA05377.1"/>
    <property type="molecule type" value="Genomic_DNA"/>
</dbReference>
<name>A0A5B8RFA3_9ZZZZ</name>
<proteinExistence type="predicted"/>
<dbReference type="CDD" id="cd01949">
    <property type="entry name" value="GGDEF"/>
    <property type="match status" value="1"/>
</dbReference>
<evidence type="ECO:0000313" key="4">
    <source>
        <dbReference type="EMBL" id="QEA05377.1"/>
    </source>
</evidence>
<keyword evidence="1" id="KW-0472">Membrane</keyword>
<dbReference type="Gene3D" id="3.30.70.270">
    <property type="match status" value="1"/>
</dbReference>
<dbReference type="SMART" id="SM00304">
    <property type="entry name" value="HAMP"/>
    <property type="match status" value="1"/>
</dbReference>
<dbReference type="InterPro" id="IPR000160">
    <property type="entry name" value="GGDEF_dom"/>
</dbReference>
<dbReference type="FunFam" id="3.30.70.270:FF:000001">
    <property type="entry name" value="Diguanylate cyclase domain protein"/>
    <property type="match status" value="1"/>
</dbReference>
<dbReference type="SUPFAM" id="SSF158472">
    <property type="entry name" value="HAMP domain-like"/>
    <property type="match status" value="1"/>
</dbReference>
<dbReference type="InterPro" id="IPR043128">
    <property type="entry name" value="Rev_trsase/Diguanyl_cyclase"/>
</dbReference>
<dbReference type="GO" id="GO:0005886">
    <property type="term" value="C:plasma membrane"/>
    <property type="evidence" value="ECO:0007669"/>
    <property type="project" value="TreeGrafter"/>
</dbReference>
<dbReference type="InterPro" id="IPR003660">
    <property type="entry name" value="HAMP_dom"/>
</dbReference>
<gene>
    <name evidence="4" type="ORF">KBTEX_01698</name>
</gene>
<dbReference type="PANTHER" id="PTHR45138">
    <property type="entry name" value="REGULATORY COMPONENTS OF SENSORY TRANSDUCTION SYSTEM"/>
    <property type="match status" value="1"/>
</dbReference>